<keyword evidence="1" id="KW-0472">Membrane</keyword>
<evidence type="ECO:0000313" key="3">
    <source>
        <dbReference type="EMBL" id="KAK7541571.1"/>
    </source>
</evidence>
<organism evidence="3 4">
    <name type="scientific">Phyllosticta citricarpa</name>
    <dbReference type="NCBI Taxonomy" id="55181"/>
    <lineage>
        <taxon>Eukaryota</taxon>
        <taxon>Fungi</taxon>
        <taxon>Dikarya</taxon>
        <taxon>Ascomycota</taxon>
        <taxon>Pezizomycotina</taxon>
        <taxon>Dothideomycetes</taxon>
        <taxon>Dothideomycetes incertae sedis</taxon>
        <taxon>Botryosphaeriales</taxon>
        <taxon>Phyllostictaceae</taxon>
        <taxon>Phyllosticta</taxon>
    </lineage>
</organism>
<evidence type="ECO:0000313" key="4">
    <source>
        <dbReference type="Proteomes" id="UP001365128"/>
    </source>
</evidence>
<keyword evidence="4" id="KW-1185">Reference proteome</keyword>
<dbReference type="InterPro" id="IPR008928">
    <property type="entry name" value="6-hairpin_glycosidase_sf"/>
</dbReference>
<dbReference type="InterPro" id="IPR012878">
    <property type="entry name" value="Beta-AFase-like_GH127_cat"/>
</dbReference>
<accession>A0ABR1M277</accession>
<dbReference type="Proteomes" id="UP001365128">
    <property type="component" value="Unassembled WGS sequence"/>
</dbReference>
<sequence length="756" mass="82214">MSQEKQHASANGARRREKLCATQHLYTAFALFVLLLSASLLYFDLVQRLIMNLLGPSAALVSFLSISVSAVSTNTTLLPLTFNPFPLGSITPSGWLRDQLLLSTAGLAGRQHDFYPYVANSSWLGGSSEYSGLNEGFPYWLNGLVPLAYATNDARLKKQVSDAVTYVLDHQAQDGWLGPETGKSRNLWARYPLLLGLIQLVEAEPQTWEKPVLDSIGRFVGLMLTMLKSNGTGYLWHEGDGLSESDTTWGRVRVQDLLITLQWLFERPGTSDGTKANLTESMGLLIEGAINWADWWQEGAFIKGDLNFLSTEGSDGPRYPYEHGVNAGQGLKALAVFRRFTHNDSLIDITRRGVDWTFQYHGAASGGILADERLAGLAPYYGSETCTLVETMYSLSYLYQAFGDNDYADQAERIAFNALPSQLSPDWWARQYVGQPNQGYSTELSANPFFNVNNVGQTYGVENDYPCCTVNHPQGLPKFLSQSYLRVGDDGVAHALLSPASLATTLPNGAAVTVNCTTQYPFDTTLTYSITASRPFTFYLRIPTWSNASSTLLLLNSNSTTPTPTPLSPSPHTGLHAVPLPVGSSTLTLTLSAPLTTTPRANDTLTVTRGALVFALAIPSSNTSLPASSYRDPSTPLPNAPPQARDWRLANASAWNVAVDPSTLVLRSSSSSSVVEQMEELPSPIFAPAAPPVWVEASGCEIGGWGVYRGVMDVPPPVGERACVDGTRRTVRLEPMGAAKLRIVDLATVQMGEEEE</sequence>
<dbReference type="EMBL" id="JBBPDW010000024">
    <property type="protein sequence ID" value="KAK7541571.1"/>
    <property type="molecule type" value="Genomic_DNA"/>
</dbReference>
<feature type="domain" description="Non-reducing end beta-L-arabinofuranosidase-like GH127 catalytic" evidence="2">
    <location>
        <begin position="378"/>
        <end position="479"/>
    </location>
</feature>
<dbReference type="PANTHER" id="PTHR31151">
    <property type="entry name" value="PROLINE-TRNA LIGASE (DUF1680)"/>
    <property type="match status" value="1"/>
</dbReference>
<keyword evidence="1" id="KW-0812">Transmembrane</keyword>
<evidence type="ECO:0000259" key="2">
    <source>
        <dbReference type="Pfam" id="PF07944"/>
    </source>
</evidence>
<reference evidence="3 4" key="1">
    <citation type="submission" date="2024-04" db="EMBL/GenBank/DDBJ databases">
        <title>Phyllosticta paracitricarpa is synonymous to the EU quarantine fungus P. citricarpa based on phylogenomic analyses.</title>
        <authorList>
            <consortium name="Lawrence Berkeley National Laboratory"/>
            <person name="Van Ingen-Buijs V.A."/>
            <person name="Van Westerhoven A.C."/>
            <person name="Haridas S."/>
            <person name="Skiadas P."/>
            <person name="Martin F."/>
            <person name="Groenewald J.Z."/>
            <person name="Crous P.W."/>
            <person name="Seidl M.F."/>
        </authorList>
    </citation>
    <scope>NUCLEOTIDE SEQUENCE [LARGE SCALE GENOMIC DNA]</scope>
    <source>
        <strain evidence="3 4">CBS 122670</strain>
    </source>
</reference>
<name>A0ABR1M277_9PEZI</name>
<protein>
    <recommendedName>
        <fullName evidence="2">Non-reducing end beta-L-arabinofuranosidase-like GH127 catalytic domain-containing protein</fullName>
    </recommendedName>
</protein>
<proteinExistence type="predicted"/>
<dbReference type="PANTHER" id="PTHR31151:SF0">
    <property type="entry name" value="PROLINE-TRNA LIGASE (DUF1680)"/>
    <property type="match status" value="1"/>
</dbReference>
<evidence type="ECO:0000256" key="1">
    <source>
        <dbReference type="SAM" id="Phobius"/>
    </source>
</evidence>
<gene>
    <name evidence="3" type="ORF">IWX46DRAFT_605485</name>
</gene>
<feature type="transmembrane region" description="Helical" evidence="1">
    <location>
        <begin position="25"/>
        <end position="43"/>
    </location>
</feature>
<keyword evidence="1" id="KW-1133">Transmembrane helix</keyword>
<comment type="caution">
    <text evidence="3">The sequence shown here is derived from an EMBL/GenBank/DDBJ whole genome shotgun (WGS) entry which is preliminary data.</text>
</comment>
<dbReference type="Pfam" id="PF07944">
    <property type="entry name" value="Beta-AFase-like_GH127_cat"/>
    <property type="match status" value="1"/>
</dbReference>
<dbReference type="SUPFAM" id="SSF48208">
    <property type="entry name" value="Six-hairpin glycosidases"/>
    <property type="match status" value="1"/>
</dbReference>